<evidence type="ECO:0000313" key="6">
    <source>
        <dbReference type="Proteomes" id="UP001258945"/>
    </source>
</evidence>
<dbReference type="EMBL" id="JAVVDO010000008">
    <property type="protein sequence ID" value="MDT8330783.1"/>
    <property type="molecule type" value="Genomic_DNA"/>
</dbReference>
<gene>
    <name evidence="5" type="ORF">RQ831_06940</name>
</gene>
<dbReference type="Proteomes" id="UP001258945">
    <property type="component" value="Unassembled WGS sequence"/>
</dbReference>
<evidence type="ECO:0000256" key="3">
    <source>
        <dbReference type="ARBA" id="ARBA00022970"/>
    </source>
</evidence>
<name>A0ABU3MDX1_9PROT</name>
<dbReference type="InterPro" id="IPR051010">
    <property type="entry name" value="BCAA_transport"/>
</dbReference>
<evidence type="ECO:0000256" key="1">
    <source>
        <dbReference type="ARBA" id="ARBA00010062"/>
    </source>
</evidence>
<dbReference type="Gene3D" id="3.40.50.2300">
    <property type="match status" value="2"/>
</dbReference>
<comment type="similarity">
    <text evidence="1">Belongs to the leucine-binding protein family.</text>
</comment>
<dbReference type="SUPFAM" id="SSF53822">
    <property type="entry name" value="Periplasmic binding protein-like I"/>
    <property type="match status" value="1"/>
</dbReference>
<evidence type="ECO:0000259" key="4">
    <source>
        <dbReference type="Pfam" id="PF13458"/>
    </source>
</evidence>
<dbReference type="PANTHER" id="PTHR30483">
    <property type="entry name" value="LEUCINE-SPECIFIC-BINDING PROTEIN"/>
    <property type="match status" value="1"/>
</dbReference>
<dbReference type="Pfam" id="PF13458">
    <property type="entry name" value="Peripla_BP_6"/>
    <property type="match status" value="1"/>
</dbReference>
<keyword evidence="3" id="KW-0029">Amino-acid transport</keyword>
<proteinExistence type="inferred from homology"/>
<dbReference type="InterPro" id="IPR006311">
    <property type="entry name" value="TAT_signal"/>
</dbReference>
<accession>A0ABU3MDX1</accession>
<dbReference type="PROSITE" id="PS51318">
    <property type="entry name" value="TAT"/>
    <property type="match status" value="1"/>
</dbReference>
<comment type="caution">
    <text evidence="5">The sequence shown here is derived from an EMBL/GenBank/DDBJ whole genome shotgun (WGS) entry which is preliminary data.</text>
</comment>
<protein>
    <submittedName>
        <fullName evidence="5">ABC transporter substrate-binding protein</fullName>
    </submittedName>
</protein>
<dbReference type="RefSeq" id="WP_314281276.1">
    <property type="nucleotide sequence ID" value="NZ_JAVVDO010000008.1"/>
</dbReference>
<evidence type="ECO:0000313" key="5">
    <source>
        <dbReference type="EMBL" id="MDT8330783.1"/>
    </source>
</evidence>
<dbReference type="CDD" id="cd06335">
    <property type="entry name" value="PBP1_ABC_ligand_binding-like"/>
    <property type="match status" value="1"/>
</dbReference>
<organism evidence="5 6">
    <name type="scientific">Roseomonas gilardii</name>
    <dbReference type="NCBI Taxonomy" id="257708"/>
    <lineage>
        <taxon>Bacteria</taxon>
        <taxon>Pseudomonadati</taxon>
        <taxon>Pseudomonadota</taxon>
        <taxon>Alphaproteobacteria</taxon>
        <taxon>Acetobacterales</taxon>
        <taxon>Roseomonadaceae</taxon>
        <taxon>Roseomonas</taxon>
    </lineage>
</organism>
<keyword evidence="6" id="KW-1185">Reference proteome</keyword>
<feature type="domain" description="Leucine-binding protein" evidence="4">
    <location>
        <begin position="44"/>
        <end position="366"/>
    </location>
</feature>
<dbReference type="InterPro" id="IPR028081">
    <property type="entry name" value="Leu-bd"/>
</dbReference>
<evidence type="ECO:0000256" key="2">
    <source>
        <dbReference type="ARBA" id="ARBA00022729"/>
    </source>
</evidence>
<keyword evidence="3" id="KW-0813">Transport</keyword>
<dbReference type="InterPro" id="IPR028082">
    <property type="entry name" value="Peripla_BP_I"/>
</dbReference>
<dbReference type="PANTHER" id="PTHR30483:SF6">
    <property type="entry name" value="PERIPLASMIC BINDING PROTEIN OF ABC TRANSPORTER FOR NATURAL AMINO ACIDS"/>
    <property type="match status" value="1"/>
</dbReference>
<reference evidence="5 6" key="1">
    <citation type="journal article" date="2019" name="Microb. Pathog.">
        <title>Comparison of VITEK 2, MALDI-TOF MS, 16S rRNA gene sequencing, and whole-genome sequencing for identification of Roseomonas mucosa.</title>
        <authorList>
            <person name="Rudolph W.W."/>
            <person name="Gunzer F."/>
            <person name="Trauth M."/>
            <person name="Bunk B."/>
            <person name="Bigge R."/>
            <person name="Schrottner P."/>
        </authorList>
    </citation>
    <scope>NUCLEOTIDE SEQUENCE [LARGE SCALE GENOMIC DNA]</scope>
    <source>
        <strain evidence="5 6">DSM 103800</strain>
    </source>
</reference>
<keyword evidence="2" id="KW-0732">Signal</keyword>
<sequence length="415" mass="44343">MTGKTPHPEAAGPTRRGFGRAAAALLAAPALALPHRGALAQAEPIRLGFNGDLSASPSAQSGRAAVVGIQAAMEDVNKAGGVLGRPLGLTVRDDLSQPPKSIQNMSDLIDNEKVAAVFGPTNSGNALAWKHIPNQKRIPVMGCIGSATDITKPVREGADNYMFRIGSVDRIQVVTLMAYAKKNPRTGKIGFLTETTGYGQGGLKDLQEVAQAQGLTAVASEKFNVGDTDMTSQLAKLRAAGVETALVWAQGTPIGQLMRSMDKIGYFPIVLTSWAADNLSFINAAGPELAEKPIFLRTVSEDRTPHQQAFFDRIRPKLDADSAFSFAVHGYDSTVLLAAAMKQAGKTDGAAIRASLEDLKEKVEGYAKTYDHPFSRAEHEGLTAADQRWTCWRNGKLAAFRDEVVQNLQEGDFKG</sequence>